<reference evidence="6" key="1">
    <citation type="submission" date="2017-02" db="EMBL/GenBank/DDBJ databases">
        <authorList>
            <person name="Varghese N."/>
            <person name="Submissions S."/>
        </authorList>
    </citation>
    <scope>NUCLEOTIDE SEQUENCE [LARGE SCALE GENOMIC DNA]</scope>
    <source>
        <strain evidence="6">ATCC 27094</strain>
    </source>
</reference>
<dbReference type="InterPro" id="IPR046342">
    <property type="entry name" value="CBS_dom_sf"/>
</dbReference>
<dbReference type="AlphaFoldDB" id="A0A1T4T306"/>
<evidence type="ECO:0000256" key="3">
    <source>
        <dbReference type="SAM" id="MobiDB-lite"/>
    </source>
</evidence>
<accession>A0A1T4T306</accession>
<protein>
    <submittedName>
        <fullName evidence="5">CBS domain-containing protein</fullName>
    </submittedName>
</protein>
<dbReference type="EMBL" id="FUWJ01000012">
    <property type="protein sequence ID" value="SKA34900.1"/>
    <property type="molecule type" value="Genomic_DNA"/>
</dbReference>
<dbReference type="PANTHER" id="PTHR43080:SF2">
    <property type="entry name" value="CBS DOMAIN-CONTAINING PROTEIN"/>
    <property type="match status" value="1"/>
</dbReference>
<dbReference type="Gene3D" id="3.10.580.10">
    <property type="entry name" value="CBS-domain"/>
    <property type="match status" value="1"/>
</dbReference>
<name>A0A1T4T306_9HYPH</name>
<feature type="domain" description="CBS" evidence="4">
    <location>
        <begin position="7"/>
        <end position="64"/>
    </location>
</feature>
<dbReference type="Proteomes" id="UP000190092">
    <property type="component" value="Unassembled WGS sequence"/>
</dbReference>
<keyword evidence="1 2" id="KW-0129">CBS domain</keyword>
<dbReference type="PROSITE" id="PS51371">
    <property type="entry name" value="CBS"/>
    <property type="match status" value="2"/>
</dbReference>
<evidence type="ECO:0000313" key="6">
    <source>
        <dbReference type="Proteomes" id="UP000190092"/>
    </source>
</evidence>
<evidence type="ECO:0000259" key="4">
    <source>
        <dbReference type="PROSITE" id="PS51371"/>
    </source>
</evidence>
<dbReference type="SMART" id="SM00116">
    <property type="entry name" value="CBS"/>
    <property type="match status" value="2"/>
</dbReference>
<gene>
    <name evidence="5" type="ORF">SAMN02745126_05572</name>
</gene>
<dbReference type="RefSeq" id="WP_218191355.1">
    <property type="nucleotide sequence ID" value="NZ_FUWJ01000012.1"/>
</dbReference>
<evidence type="ECO:0000256" key="1">
    <source>
        <dbReference type="ARBA" id="ARBA00023122"/>
    </source>
</evidence>
<feature type="region of interest" description="Disordered" evidence="3">
    <location>
        <begin position="127"/>
        <end position="166"/>
    </location>
</feature>
<sequence>MQVSDVMTTNVATISPYASVCEAAQKMDDLNVGALPVCNGERLVGLITDRDIVVRSTAAGESPVLARVHEVMTDDICWCFEDDSVEKVEQEMAYMQIRRMPVVDRAKRLVGVVSLGDLITERAPGTDDALRSISEPSEQDRDQDFDELGGRYAGEPSESYRNEGYDYLYGTGGYGDGGRRYAPNER</sequence>
<organism evidence="5 6">
    <name type="scientific">Enhydrobacter aerosaccus</name>
    <dbReference type="NCBI Taxonomy" id="225324"/>
    <lineage>
        <taxon>Bacteria</taxon>
        <taxon>Pseudomonadati</taxon>
        <taxon>Pseudomonadota</taxon>
        <taxon>Alphaproteobacteria</taxon>
        <taxon>Hyphomicrobiales</taxon>
        <taxon>Enhydrobacter</taxon>
    </lineage>
</organism>
<evidence type="ECO:0000313" key="5">
    <source>
        <dbReference type="EMBL" id="SKA34900.1"/>
    </source>
</evidence>
<dbReference type="InterPro" id="IPR000644">
    <property type="entry name" value="CBS_dom"/>
</dbReference>
<dbReference type="SUPFAM" id="SSF54631">
    <property type="entry name" value="CBS-domain pair"/>
    <property type="match status" value="1"/>
</dbReference>
<dbReference type="PANTHER" id="PTHR43080">
    <property type="entry name" value="CBS DOMAIN-CONTAINING PROTEIN CBSX3, MITOCHONDRIAL"/>
    <property type="match status" value="1"/>
</dbReference>
<dbReference type="InterPro" id="IPR051257">
    <property type="entry name" value="Diverse_CBS-Domain"/>
</dbReference>
<feature type="domain" description="CBS" evidence="4">
    <location>
        <begin position="72"/>
        <end position="129"/>
    </location>
</feature>
<dbReference type="CDD" id="cd04622">
    <property type="entry name" value="CBS_pair_HRP1_like"/>
    <property type="match status" value="1"/>
</dbReference>
<evidence type="ECO:0000256" key="2">
    <source>
        <dbReference type="PROSITE-ProRule" id="PRU00703"/>
    </source>
</evidence>
<keyword evidence="6" id="KW-1185">Reference proteome</keyword>
<dbReference type="Pfam" id="PF00571">
    <property type="entry name" value="CBS"/>
    <property type="match status" value="2"/>
</dbReference>
<dbReference type="STRING" id="225324.SAMN02745126_05572"/>
<proteinExistence type="predicted"/>